<reference evidence="2 3" key="1">
    <citation type="submission" date="2020-08" db="EMBL/GenBank/DDBJ databases">
        <title>Sequencing the genomes of 1000 actinobacteria strains.</title>
        <authorList>
            <person name="Klenk H.-P."/>
        </authorList>
    </citation>
    <scope>NUCLEOTIDE SEQUENCE [LARGE SCALE GENOMIC DNA]</scope>
    <source>
        <strain evidence="2 3">DSM 45584</strain>
    </source>
</reference>
<feature type="region of interest" description="Disordered" evidence="1">
    <location>
        <begin position="214"/>
        <end position="234"/>
    </location>
</feature>
<name>A0A840QFD5_9PSEU</name>
<dbReference type="AlphaFoldDB" id="A0A840QFD5"/>
<evidence type="ECO:0000313" key="2">
    <source>
        <dbReference type="EMBL" id="MBB5157299.1"/>
    </source>
</evidence>
<accession>A0A840QFD5</accession>
<gene>
    <name evidence="2" type="ORF">BJ970_004833</name>
</gene>
<sequence length="234" mass="26427">MSGSHTLYRTAEILAAKGGAVADVSVGDVLELLDVELDTLVGKPGDAAVFYRILRTAGVFGPDTPPTLRQVRGTAGPCTPEELIVRYGLACRRVRDLLVDYLKERQSTLDYSSMESLACNLGSRFWRDLEIHHPGIDSLRLPNEVAAAWKQRLRTKRKTITSETGEKITVDVPRLNYRECLIPVRAFYLDLAQWAVDDPGRWAQWAAPCPAKKDEVNRRKVRRHRKSRMDARTR</sequence>
<dbReference type="EMBL" id="JACHIW010000001">
    <property type="protein sequence ID" value="MBB5157299.1"/>
    <property type="molecule type" value="Genomic_DNA"/>
</dbReference>
<evidence type="ECO:0000256" key="1">
    <source>
        <dbReference type="SAM" id="MobiDB-lite"/>
    </source>
</evidence>
<dbReference type="RefSeq" id="WP_221467292.1">
    <property type="nucleotide sequence ID" value="NZ_JACHIW010000001.1"/>
</dbReference>
<keyword evidence="3" id="KW-1185">Reference proteome</keyword>
<dbReference type="Proteomes" id="UP000584374">
    <property type="component" value="Unassembled WGS sequence"/>
</dbReference>
<protein>
    <submittedName>
        <fullName evidence="2">Uncharacterized protein</fullName>
    </submittedName>
</protein>
<comment type="caution">
    <text evidence="2">The sequence shown here is derived from an EMBL/GenBank/DDBJ whole genome shotgun (WGS) entry which is preliminary data.</text>
</comment>
<organism evidence="2 3">
    <name type="scientific">Saccharopolyspora phatthalungensis</name>
    <dbReference type="NCBI Taxonomy" id="664693"/>
    <lineage>
        <taxon>Bacteria</taxon>
        <taxon>Bacillati</taxon>
        <taxon>Actinomycetota</taxon>
        <taxon>Actinomycetes</taxon>
        <taxon>Pseudonocardiales</taxon>
        <taxon>Pseudonocardiaceae</taxon>
        <taxon>Saccharopolyspora</taxon>
    </lineage>
</organism>
<proteinExistence type="predicted"/>
<evidence type="ECO:0000313" key="3">
    <source>
        <dbReference type="Proteomes" id="UP000584374"/>
    </source>
</evidence>